<name>A0AAW8UTX3_ENTCA</name>
<evidence type="ECO:0000256" key="1">
    <source>
        <dbReference type="SAM" id="SignalP"/>
    </source>
</evidence>
<evidence type="ECO:0000313" key="3">
    <source>
        <dbReference type="Proteomes" id="UP001268896"/>
    </source>
</evidence>
<accession>A0AAW8UTX3</accession>
<proteinExistence type="predicted"/>
<comment type="caution">
    <text evidence="2">The sequence shown here is derived from an EMBL/GenBank/DDBJ whole genome shotgun (WGS) entry which is preliminary data.</text>
</comment>
<protein>
    <recommendedName>
        <fullName evidence="4">Lipoprotein</fullName>
    </recommendedName>
</protein>
<organism evidence="2 3">
    <name type="scientific">Enterococcus casseliflavus</name>
    <name type="common">Enterococcus flavescens</name>
    <dbReference type="NCBI Taxonomy" id="37734"/>
    <lineage>
        <taxon>Bacteria</taxon>
        <taxon>Bacillati</taxon>
        <taxon>Bacillota</taxon>
        <taxon>Bacilli</taxon>
        <taxon>Lactobacillales</taxon>
        <taxon>Enterococcaceae</taxon>
        <taxon>Enterococcus</taxon>
    </lineage>
</organism>
<gene>
    <name evidence="2" type="ORF">P7I32_17275</name>
</gene>
<keyword evidence="1" id="KW-0732">Signal</keyword>
<dbReference type="AlphaFoldDB" id="A0AAW8UTX3"/>
<sequence>MKKIIISTLLAMSFIFSGCSVLDGNEFPSVTNSSFTIVINDTYDIVQTSATTSDFVKNRKIHEMEVIVDEVDKLNWNEKYVVLQDYDGKYYIYDMDTEELSTFSNYQDFKDLQDKLSFHLDLKEKNDFDRVE</sequence>
<evidence type="ECO:0000313" key="2">
    <source>
        <dbReference type="EMBL" id="MDT2966325.1"/>
    </source>
</evidence>
<evidence type="ECO:0008006" key="4">
    <source>
        <dbReference type="Google" id="ProtNLM"/>
    </source>
</evidence>
<dbReference type="Proteomes" id="UP001268896">
    <property type="component" value="Unassembled WGS sequence"/>
</dbReference>
<feature type="signal peptide" evidence="1">
    <location>
        <begin position="1"/>
        <end position="22"/>
    </location>
</feature>
<dbReference type="RefSeq" id="WP_311904700.1">
    <property type="nucleotide sequence ID" value="NZ_JARQDV010000030.1"/>
</dbReference>
<dbReference type="EMBL" id="JARQDV010000030">
    <property type="protein sequence ID" value="MDT2966325.1"/>
    <property type="molecule type" value="Genomic_DNA"/>
</dbReference>
<reference evidence="2" key="1">
    <citation type="submission" date="2023-03" db="EMBL/GenBank/DDBJ databases">
        <authorList>
            <person name="Shen W."/>
            <person name="Cai J."/>
        </authorList>
    </citation>
    <scope>NUCLEOTIDE SEQUENCE</scope>
    <source>
        <strain evidence="2">K72-2</strain>
    </source>
</reference>
<dbReference type="PROSITE" id="PS51257">
    <property type="entry name" value="PROKAR_LIPOPROTEIN"/>
    <property type="match status" value="1"/>
</dbReference>
<feature type="chain" id="PRO_5043387242" description="Lipoprotein" evidence="1">
    <location>
        <begin position="23"/>
        <end position="132"/>
    </location>
</feature>